<accession>A0AAV3R9K1</accession>
<sequence>MELQKRSWCLVAYIYSDYVGDTEDRKNTSGYVFKLSSRAVTWSSKKQPIVKLSTIEAEFVAATFCDCQAI</sequence>
<evidence type="ECO:0000313" key="1">
    <source>
        <dbReference type="EMBL" id="GAA0172628.1"/>
    </source>
</evidence>
<evidence type="ECO:0000313" key="2">
    <source>
        <dbReference type="Proteomes" id="UP001454036"/>
    </source>
</evidence>
<name>A0AAV3R9K1_LITER</name>
<dbReference type="CDD" id="cd09272">
    <property type="entry name" value="RNase_HI_RT_Ty1"/>
    <property type="match status" value="1"/>
</dbReference>
<dbReference type="Proteomes" id="UP001454036">
    <property type="component" value="Unassembled WGS sequence"/>
</dbReference>
<proteinExistence type="predicted"/>
<dbReference type="PANTHER" id="PTHR11439:SF483">
    <property type="entry name" value="PEPTIDE SYNTHASE GLIP-LIKE, PUTATIVE (AFU_ORTHOLOGUE AFUA_3G12920)-RELATED"/>
    <property type="match status" value="1"/>
</dbReference>
<comment type="caution">
    <text evidence="1">The sequence shown here is derived from an EMBL/GenBank/DDBJ whole genome shotgun (WGS) entry which is preliminary data.</text>
</comment>
<keyword evidence="2" id="KW-1185">Reference proteome</keyword>
<organism evidence="1 2">
    <name type="scientific">Lithospermum erythrorhizon</name>
    <name type="common">Purple gromwell</name>
    <name type="synonym">Lithospermum officinale var. erythrorhizon</name>
    <dbReference type="NCBI Taxonomy" id="34254"/>
    <lineage>
        <taxon>Eukaryota</taxon>
        <taxon>Viridiplantae</taxon>
        <taxon>Streptophyta</taxon>
        <taxon>Embryophyta</taxon>
        <taxon>Tracheophyta</taxon>
        <taxon>Spermatophyta</taxon>
        <taxon>Magnoliopsida</taxon>
        <taxon>eudicotyledons</taxon>
        <taxon>Gunneridae</taxon>
        <taxon>Pentapetalae</taxon>
        <taxon>asterids</taxon>
        <taxon>lamiids</taxon>
        <taxon>Boraginales</taxon>
        <taxon>Boraginaceae</taxon>
        <taxon>Boraginoideae</taxon>
        <taxon>Lithospermeae</taxon>
        <taxon>Lithospermum</taxon>
    </lineage>
</organism>
<dbReference type="EMBL" id="BAABME010025728">
    <property type="protein sequence ID" value="GAA0172628.1"/>
    <property type="molecule type" value="Genomic_DNA"/>
</dbReference>
<dbReference type="PANTHER" id="PTHR11439">
    <property type="entry name" value="GAG-POL-RELATED RETROTRANSPOSON"/>
    <property type="match status" value="1"/>
</dbReference>
<protein>
    <submittedName>
        <fullName evidence="1">Uncharacterized protein</fullName>
    </submittedName>
</protein>
<dbReference type="AlphaFoldDB" id="A0AAV3R9K1"/>
<reference evidence="1 2" key="1">
    <citation type="submission" date="2024-01" db="EMBL/GenBank/DDBJ databases">
        <title>The complete chloroplast genome sequence of Lithospermum erythrorhizon: insights into the phylogenetic relationship among Boraginaceae species and the maternal lineages of purple gromwells.</title>
        <authorList>
            <person name="Okada T."/>
            <person name="Watanabe K."/>
        </authorList>
    </citation>
    <scope>NUCLEOTIDE SEQUENCE [LARGE SCALE GENOMIC DNA]</scope>
</reference>
<gene>
    <name evidence="1" type="ORF">LIER_41369</name>
</gene>